<reference evidence="2" key="1">
    <citation type="submission" date="2019-07" db="EMBL/GenBank/DDBJ databases">
        <authorList>
            <person name="Dittberner H."/>
        </authorList>
    </citation>
    <scope>NUCLEOTIDE SEQUENCE [LARGE SCALE GENOMIC DNA]</scope>
</reference>
<evidence type="ECO:0000313" key="3">
    <source>
        <dbReference type="Proteomes" id="UP000489600"/>
    </source>
</evidence>
<dbReference type="GO" id="GO:0006611">
    <property type="term" value="P:protein export from nucleus"/>
    <property type="evidence" value="ECO:0007669"/>
    <property type="project" value="TreeGrafter"/>
</dbReference>
<dbReference type="Gene3D" id="1.25.10.10">
    <property type="entry name" value="Leucine-rich Repeat Variant"/>
    <property type="match status" value="2"/>
</dbReference>
<organism evidence="2 3">
    <name type="scientific">Arabis nemorensis</name>
    <dbReference type="NCBI Taxonomy" id="586526"/>
    <lineage>
        <taxon>Eukaryota</taxon>
        <taxon>Viridiplantae</taxon>
        <taxon>Streptophyta</taxon>
        <taxon>Embryophyta</taxon>
        <taxon>Tracheophyta</taxon>
        <taxon>Spermatophyta</taxon>
        <taxon>Magnoliopsida</taxon>
        <taxon>eudicotyledons</taxon>
        <taxon>Gunneridae</taxon>
        <taxon>Pentapetalae</taxon>
        <taxon>rosids</taxon>
        <taxon>malvids</taxon>
        <taxon>Brassicales</taxon>
        <taxon>Brassicaceae</taxon>
        <taxon>Arabideae</taxon>
        <taxon>Arabis</taxon>
    </lineage>
</organism>
<comment type="caution">
    <text evidence="2">The sequence shown here is derived from an EMBL/GenBank/DDBJ whole genome shotgun (WGS) entry which is preliminary data.</text>
</comment>
<evidence type="ECO:0000313" key="2">
    <source>
        <dbReference type="EMBL" id="VVA94752.1"/>
    </source>
</evidence>
<dbReference type="PANTHER" id="PTHR10997:SF8">
    <property type="entry name" value="EXPORTIN-2"/>
    <property type="match status" value="1"/>
</dbReference>
<feature type="domain" description="Exportin-2 central" evidence="1">
    <location>
        <begin position="144"/>
        <end position="306"/>
    </location>
</feature>
<dbReference type="AlphaFoldDB" id="A0A565AZB8"/>
<dbReference type="PANTHER" id="PTHR10997">
    <property type="entry name" value="IMPORTIN-7, 8, 11"/>
    <property type="match status" value="1"/>
</dbReference>
<feature type="domain" description="Exportin-2 central" evidence="1">
    <location>
        <begin position="2"/>
        <end position="142"/>
    </location>
</feature>
<dbReference type="EMBL" id="CABITT030000002">
    <property type="protein sequence ID" value="VVA94752.1"/>
    <property type="molecule type" value="Genomic_DNA"/>
</dbReference>
<gene>
    <name evidence="2" type="ORF">ANE_LOCUS5197</name>
</gene>
<dbReference type="SUPFAM" id="SSF48371">
    <property type="entry name" value="ARM repeat"/>
    <property type="match status" value="1"/>
</dbReference>
<dbReference type="OrthoDB" id="1723386at2759"/>
<keyword evidence="3" id="KW-1185">Reference proteome</keyword>
<dbReference type="GO" id="GO:0005829">
    <property type="term" value="C:cytosol"/>
    <property type="evidence" value="ECO:0007669"/>
    <property type="project" value="TreeGrafter"/>
</dbReference>
<name>A0A565AZB8_9BRAS</name>
<sequence length="376" mass="42793">MANFARPLHDVFLKTDSLIDSPETSSWSVEKLKLLFESQKLCCETVYSFSFHELPQFFKDHMAKWMKEFIKYLSSAYPALENTADRLKAVDDLHASVCETINLYMQKYQQEFQDFWNDFASAVWTLLRDVSMSSTRDELATQGSNEELFEKDYMDFIRRDIGGDVDTIRTAACDLLKGVATNYRQQVIEAVSIEIWKLLDSFSADPTAWWKDKAIAIDLFISLATPTAGGLSMSIDLSVVRSFFANYILPELESIEIDSFPLLKAWSLKFVSMFRSHLPLNKVTVDLLMLLSTDSNLVNSYAAICIEQQILENEEAYILKCLMVAIGFAKTSDDKFVEKCLKDLDLLRNDINTEFCVTAEAGEIEKLQLGSGKEGK</sequence>
<dbReference type="Pfam" id="PF08506">
    <property type="entry name" value="Cse1"/>
    <property type="match status" value="2"/>
</dbReference>
<dbReference type="GO" id="GO:0005635">
    <property type="term" value="C:nuclear envelope"/>
    <property type="evidence" value="ECO:0007669"/>
    <property type="project" value="TreeGrafter"/>
</dbReference>
<evidence type="ECO:0000259" key="1">
    <source>
        <dbReference type="Pfam" id="PF08506"/>
    </source>
</evidence>
<dbReference type="InterPro" id="IPR016024">
    <property type="entry name" value="ARM-type_fold"/>
</dbReference>
<dbReference type="Proteomes" id="UP000489600">
    <property type="component" value="Unassembled WGS sequence"/>
</dbReference>
<dbReference type="InterPro" id="IPR013713">
    <property type="entry name" value="XPO2_central"/>
</dbReference>
<proteinExistence type="predicted"/>
<accession>A0A565AZB8</accession>
<dbReference type="GO" id="GO:0005049">
    <property type="term" value="F:nuclear export signal receptor activity"/>
    <property type="evidence" value="ECO:0007669"/>
    <property type="project" value="TreeGrafter"/>
</dbReference>
<protein>
    <recommendedName>
        <fullName evidence="1">Exportin-2 central domain-containing protein</fullName>
    </recommendedName>
</protein>
<dbReference type="InterPro" id="IPR011989">
    <property type="entry name" value="ARM-like"/>
</dbReference>
<dbReference type="GO" id="GO:0006606">
    <property type="term" value="P:protein import into nucleus"/>
    <property type="evidence" value="ECO:0007669"/>
    <property type="project" value="TreeGrafter"/>
</dbReference>